<feature type="compositionally biased region" description="Polar residues" evidence="1">
    <location>
        <begin position="31"/>
        <end position="44"/>
    </location>
</feature>
<dbReference type="AlphaFoldDB" id="A0AAV7TVF0"/>
<keyword evidence="3" id="KW-1185">Reference proteome</keyword>
<name>A0AAV7TVF0_PLEWA</name>
<evidence type="ECO:0000313" key="2">
    <source>
        <dbReference type="EMBL" id="KAJ1180210.1"/>
    </source>
</evidence>
<feature type="region of interest" description="Disordered" evidence="1">
    <location>
        <begin position="1"/>
        <end position="80"/>
    </location>
</feature>
<protein>
    <submittedName>
        <fullName evidence="2">Uncharacterized protein</fullName>
    </submittedName>
</protein>
<sequence length="165" mass="16759">MGRRRPSPGPGELYQRPGAAHPAGPPESVSRETQPALQSCTLQRAQQPAPAQPRGGLCPHHPRTSGPHGAHQGPAVSVGSFKGAAAHLPAQEALLIGWGPPKQQALHSVSAADAAARCSNPSSPGPAAASCAAQERHAISASTPAPQVPKRGTVLCPNSQHVVPL</sequence>
<evidence type="ECO:0000313" key="3">
    <source>
        <dbReference type="Proteomes" id="UP001066276"/>
    </source>
</evidence>
<evidence type="ECO:0000256" key="1">
    <source>
        <dbReference type="SAM" id="MobiDB-lite"/>
    </source>
</evidence>
<feature type="compositionally biased region" description="Low complexity" evidence="1">
    <location>
        <begin position="116"/>
        <end position="133"/>
    </location>
</feature>
<gene>
    <name evidence="2" type="ORF">NDU88_005432</name>
</gene>
<comment type="caution">
    <text evidence="2">The sequence shown here is derived from an EMBL/GenBank/DDBJ whole genome shotgun (WGS) entry which is preliminary data.</text>
</comment>
<accession>A0AAV7TVF0</accession>
<proteinExistence type="predicted"/>
<reference evidence="2" key="1">
    <citation type="journal article" date="2022" name="bioRxiv">
        <title>Sequencing and chromosome-scale assembly of the giantPleurodeles waltlgenome.</title>
        <authorList>
            <person name="Brown T."/>
            <person name="Elewa A."/>
            <person name="Iarovenko S."/>
            <person name="Subramanian E."/>
            <person name="Araus A.J."/>
            <person name="Petzold A."/>
            <person name="Susuki M."/>
            <person name="Suzuki K.-i.T."/>
            <person name="Hayashi T."/>
            <person name="Toyoda A."/>
            <person name="Oliveira C."/>
            <person name="Osipova E."/>
            <person name="Leigh N.D."/>
            <person name="Simon A."/>
            <person name="Yun M.H."/>
        </authorList>
    </citation>
    <scope>NUCLEOTIDE SEQUENCE</scope>
    <source>
        <strain evidence="2">20211129_DDA</strain>
        <tissue evidence="2">Liver</tissue>
    </source>
</reference>
<dbReference type="Proteomes" id="UP001066276">
    <property type="component" value="Chromosome 3_2"/>
</dbReference>
<feature type="region of interest" description="Disordered" evidence="1">
    <location>
        <begin position="116"/>
        <end position="151"/>
    </location>
</feature>
<dbReference type="EMBL" id="JANPWB010000006">
    <property type="protein sequence ID" value="KAJ1180210.1"/>
    <property type="molecule type" value="Genomic_DNA"/>
</dbReference>
<organism evidence="2 3">
    <name type="scientific">Pleurodeles waltl</name>
    <name type="common">Iberian ribbed newt</name>
    <dbReference type="NCBI Taxonomy" id="8319"/>
    <lineage>
        <taxon>Eukaryota</taxon>
        <taxon>Metazoa</taxon>
        <taxon>Chordata</taxon>
        <taxon>Craniata</taxon>
        <taxon>Vertebrata</taxon>
        <taxon>Euteleostomi</taxon>
        <taxon>Amphibia</taxon>
        <taxon>Batrachia</taxon>
        <taxon>Caudata</taxon>
        <taxon>Salamandroidea</taxon>
        <taxon>Salamandridae</taxon>
        <taxon>Pleurodelinae</taxon>
        <taxon>Pleurodeles</taxon>
    </lineage>
</organism>